<evidence type="ECO:0000313" key="2">
    <source>
        <dbReference type="WBParaSite" id="JU765_v2.g19816.t1"/>
    </source>
</evidence>
<dbReference type="WBParaSite" id="JU765_v2.g19816.t1">
    <property type="protein sequence ID" value="JU765_v2.g19816.t1"/>
    <property type="gene ID" value="JU765_v2.g19816"/>
</dbReference>
<evidence type="ECO:0000313" key="1">
    <source>
        <dbReference type="Proteomes" id="UP000887576"/>
    </source>
</evidence>
<protein>
    <submittedName>
        <fullName evidence="2">Uncharacterized protein</fullName>
    </submittedName>
</protein>
<organism evidence="1 2">
    <name type="scientific">Panagrolaimus sp. JU765</name>
    <dbReference type="NCBI Taxonomy" id="591449"/>
    <lineage>
        <taxon>Eukaryota</taxon>
        <taxon>Metazoa</taxon>
        <taxon>Ecdysozoa</taxon>
        <taxon>Nematoda</taxon>
        <taxon>Chromadorea</taxon>
        <taxon>Rhabditida</taxon>
        <taxon>Tylenchina</taxon>
        <taxon>Panagrolaimomorpha</taxon>
        <taxon>Panagrolaimoidea</taxon>
        <taxon>Panagrolaimidae</taxon>
        <taxon>Panagrolaimus</taxon>
    </lineage>
</organism>
<accession>A0AC34QVJ7</accession>
<dbReference type="Proteomes" id="UP000887576">
    <property type="component" value="Unplaced"/>
</dbReference>
<reference evidence="2" key="1">
    <citation type="submission" date="2022-11" db="UniProtKB">
        <authorList>
            <consortium name="WormBaseParasite"/>
        </authorList>
    </citation>
    <scope>IDENTIFICATION</scope>
</reference>
<sequence length="277" mass="30855">MSDEMDTEPMDMCRETPVRSRSQSFESAEAVFGAVNNRTVTQNASSAVNGNADDIDMAEDSSESSDSPYILPPPPAPPTNSLASDSDGYLGTEEVQIATETIQPVTQEVQVATAEAQPDVQEAKPMKQQIMECIPNISSYPGCQPQAPTNFNQYNPYSNPYYVAPQPQYPSAFQPLPYNYQPTNYAPQVGYPYPNIGYGTMQNGIYGAPYVGMNTNPVGYQGYPPQQQPQQQQQQPVRPRRRHRRRRAQNRQDQQDQTNNNETEGQSKTKEGRPGPY</sequence>
<name>A0AC34QVJ7_9BILA</name>
<proteinExistence type="predicted"/>